<keyword evidence="1" id="KW-1133">Transmembrane helix</keyword>
<gene>
    <name evidence="2" type="ORF">Prudu_010716</name>
</gene>
<keyword evidence="1" id="KW-0472">Membrane</keyword>
<feature type="transmembrane region" description="Helical" evidence="1">
    <location>
        <begin position="92"/>
        <end position="113"/>
    </location>
</feature>
<evidence type="ECO:0000256" key="1">
    <source>
        <dbReference type="SAM" id="Phobius"/>
    </source>
</evidence>
<reference evidence="2" key="1">
    <citation type="journal article" date="2019" name="Science">
        <title>Mutation of a bHLH transcription factor allowed almond domestication.</title>
        <authorList>
            <person name="Sanchez-Perez R."/>
            <person name="Pavan S."/>
            <person name="Mazzeo R."/>
            <person name="Moldovan C."/>
            <person name="Aiese Cigliano R."/>
            <person name="Del Cueto J."/>
            <person name="Ricciardi F."/>
            <person name="Lotti C."/>
            <person name="Ricciardi L."/>
            <person name="Dicenta F."/>
            <person name="Lopez-Marques R.L."/>
            <person name="Lindberg Moller B."/>
        </authorList>
    </citation>
    <scope>NUCLEOTIDE SEQUENCE</scope>
</reference>
<keyword evidence="1" id="KW-0812">Transmembrane</keyword>
<organism evidence="2">
    <name type="scientific">Prunus dulcis</name>
    <name type="common">Almond</name>
    <name type="synonym">Amygdalus dulcis</name>
    <dbReference type="NCBI Taxonomy" id="3755"/>
    <lineage>
        <taxon>Eukaryota</taxon>
        <taxon>Viridiplantae</taxon>
        <taxon>Streptophyta</taxon>
        <taxon>Embryophyta</taxon>
        <taxon>Tracheophyta</taxon>
        <taxon>Spermatophyta</taxon>
        <taxon>Magnoliopsida</taxon>
        <taxon>eudicotyledons</taxon>
        <taxon>Gunneridae</taxon>
        <taxon>Pentapetalae</taxon>
        <taxon>rosids</taxon>
        <taxon>fabids</taxon>
        <taxon>Rosales</taxon>
        <taxon>Rosaceae</taxon>
        <taxon>Amygdaloideae</taxon>
        <taxon>Amygdaleae</taxon>
        <taxon>Prunus</taxon>
    </lineage>
</organism>
<evidence type="ECO:0000313" key="2">
    <source>
        <dbReference type="EMBL" id="BBH00669.1"/>
    </source>
</evidence>
<dbReference type="AlphaFoldDB" id="A0A4Y1R907"/>
<sequence length="135" mass="14778">MYSSYPAMKPKYFQTNNGKGQSNAIPLILGPAALNSEPTYPEGLHDTATFSKYVEDQLEFELVDIQLDSDLSTDTVCGFSCLKRRVESNKSVMGFVVTTLIFAMVGVIASLMAPSYTGDHSSSVLLDDIDQFVCM</sequence>
<protein>
    <submittedName>
        <fullName evidence="2">ATPase, V0 complex, subunit E</fullName>
    </submittedName>
</protein>
<accession>A0A4Y1R907</accession>
<dbReference type="EMBL" id="AP019300">
    <property type="protein sequence ID" value="BBH00669.1"/>
    <property type="molecule type" value="Genomic_DNA"/>
</dbReference>
<proteinExistence type="predicted"/>
<name>A0A4Y1R907_PRUDU</name>